<feature type="transmembrane region" description="Helical" evidence="5">
    <location>
        <begin position="80"/>
        <end position="97"/>
    </location>
</feature>
<protein>
    <recommendedName>
        <fullName evidence="5">Inner membrane-spanning protein YciB</fullName>
    </recommendedName>
</protein>
<keyword evidence="2 5" id="KW-0812">Transmembrane</keyword>
<feature type="transmembrane region" description="Helical" evidence="5">
    <location>
        <begin position="20"/>
        <end position="42"/>
    </location>
</feature>
<dbReference type="PANTHER" id="PTHR36917:SF1">
    <property type="entry name" value="INNER MEMBRANE-SPANNING PROTEIN YCIB"/>
    <property type="match status" value="1"/>
</dbReference>
<dbReference type="NCBIfam" id="NF001325">
    <property type="entry name" value="PRK00259.1-3"/>
    <property type="match status" value="1"/>
</dbReference>
<gene>
    <name evidence="5" type="primary">yciB</name>
    <name evidence="6" type="ORF">PG1C_07745</name>
</gene>
<dbReference type="KEGG" id="rbu:PG1C_07745"/>
<dbReference type="Proteomes" id="UP000061603">
    <property type="component" value="Chromosome"/>
</dbReference>
<comment type="function">
    <text evidence="5">Plays a role in cell envelope biogenesis, maintenance of cell envelope integrity and membrane homeostasis.</text>
</comment>
<feature type="transmembrane region" description="Helical" evidence="5">
    <location>
        <begin position="118"/>
        <end position="139"/>
    </location>
</feature>
<feature type="transmembrane region" description="Helical" evidence="5">
    <location>
        <begin position="151"/>
        <end position="170"/>
    </location>
</feature>
<comment type="similarity">
    <text evidence="5">Belongs to the YciB family.</text>
</comment>
<evidence type="ECO:0000313" key="6">
    <source>
        <dbReference type="EMBL" id="AJP48382.1"/>
    </source>
</evidence>
<dbReference type="PANTHER" id="PTHR36917">
    <property type="entry name" value="INTRACELLULAR SEPTATION PROTEIN A-RELATED"/>
    <property type="match status" value="1"/>
</dbReference>
<dbReference type="NCBIfam" id="TIGR00997">
    <property type="entry name" value="ispZ"/>
    <property type="match status" value="1"/>
</dbReference>
<dbReference type="HAMAP" id="MF_00189">
    <property type="entry name" value="YciB"/>
    <property type="match status" value="1"/>
</dbReference>
<dbReference type="EMBL" id="CP010554">
    <property type="protein sequence ID" value="AJP48382.1"/>
    <property type="molecule type" value="Genomic_DNA"/>
</dbReference>
<keyword evidence="5" id="KW-0997">Cell inner membrane</keyword>
<dbReference type="HOGENOM" id="CLU_089554_2_0_4"/>
<dbReference type="GO" id="GO:0005886">
    <property type="term" value="C:plasma membrane"/>
    <property type="evidence" value="ECO:0007669"/>
    <property type="project" value="UniProtKB-SubCell"/>
</dbReference>
<keyword evidence="4 5" id="KW-0472">Membrane</keyword>
<evidence type="ECO:0000256" key="3">
    <source>
        <dbReference type="ARBA" id="ARBA00022989"/>
    </source>
</evidence>
<dbReference type="PATRIC" id="fig|1565605.3.peg.1632"/>
<accession>A0A0C5IZY8</accession>
<dbReference type="RefSeq" id="WP_202634284.1">
    <property type="nucleotide sequence ID" value="NZ_CP010554.1"/>
</dbReference>
<keyword evidence="3 5" id="KW-1133">Transmembrane helix</keyword>
<keyword evidence="7" id="KW-1185">Reference proteome</keyword>
<name>A0A0C5IZY8_9PROT</name>
<keyword evidence="1 5" id="KW-1003">Cell membrane</keyword>
<sequence>MKFLFDLFPIFLFFIAFKFFDIYVATGVVILGTLAQVAWVWFRHRQVDTMLWVSLVLVTVFGGMTLILHDETFIKWKPTLFDWLFTITLLISARFFNRNLIRAMLEQQMQLPALLWARLNYAWATFFAVMGALNLYVAFNFSTAIWVNFKLFGGMGLMFLFIIVQGLLLAKYIPQENS</sequence>
<dbReference type="InterPro" id="IPR006008">
    <property type="entry name" value="YciB"/>
</dbReference>
<comment type="subcellular location">
    <subcellularLocation>
        <location evidence="5">Cell inner membrane</location>
        <topology evidence="5">Multi-pass membrane protein</topology>
    </subcellularLocation>
</comment>
<dbReference type="AlphaFoldDB" id="A0A0C5IZY8"/>
<proteinExistence type="inferred from homology"/>
<evidence type="ECO:0000256" key="1">
    <source>
        <dbReference type="ARBA" id="ARBA00022475"/>
    </source>
</evidence>
<dbReference type="Pfam" id="PF04279">
    <property type="entry name" value="IspA"/>
    <property type="match status" value="1"/>
</dbReference>
<organism evidence="6 7">
    <name type="scientific">Rugosibacter aromaticivorans</name>
    <dbReference type="NCBI Taxonomy" id="1565605"/>
    <lineage>
        <taxon>Bacteria</taxon>
        <taxon>Pseudomonadati</taxon>
        <taxon>Pseudomonadota</taxon>
        <taxon>Betaproteobacteria</taxon>
        <taxon>Nitrosomonadales</taxon>
        <taxon>Sterolibacteriaceae</taxon>
        <taxon>Rugosibacter</taxon>
    </lineage>
</organism>
<reference evidence="6 7" key="1">
    <citation type="journal article" date="2015" name="Genome Announc.">
        <title>Complete Genome Sequence of a Novel Bacterium within the Family Rhodocyclaceae That Degrades Polycyclic Aromatic Hydrocarbons.</title>
        <authorList>
            <person name="Singleton D.R."/>
            <person name="Dickey A.N."/>
            <person name="Scholl E.H."/>
            <person name="Wright F.A."/>
            <person name="Aitken M.D."/>
        </authorList>
    </citation>
    <scope>NUCLEOTIDE SEQUENCE [LARGE SCALE GENOMIC DNA]</scope>
    <source>
        <strain evidence="7">PG1-Ca6</strain>
    </source>
</reference>
<dbReference type="STRING" id="1565605.PG1C_07745"/>
<evidence type="ECO:0000256" key="5">
    <source>
        <dbReference type="HAMAP-Rule" id="MF_00189"/>
    </source>
</evidence>
<evidence type="ECO:0000313" key="7">
    <source>
        <dbReference type="Proteomes" id="UP000061603"/>
    </source>
</evidence>
<feature type="transmembrane region" description="Helical" evidence="5">
    <location>
        <begin position="49"/>
        <end position="68"/>
    </location>
</feature>
<evidence type="ECO:0000256" key="2">
    <source>
        <dbReference type="ARBA" id="ARBA00022692"/>
    </source>
</evidence>
<evidence type="ECO:0000256" key="4">
    <source>
        <dbReference type="ARBA" id="ARBA00023136"/>
    </source>
</evidence>